<feature type="transmembrane region" description="Helical" evidence="5">
    <location>
        <begin position="136"/>
        <end position="155"/>
    </location>
</feature>
<name>A0A370H331_9NOCA</name>
<keyword evidence="4 5" id="KW-0472">Membrane</keyword>
<dbReference type="GO" id="GO:0016765">
    <property type="term" value="F:transferase activity, transferring alkyl or aryl (other than methyl) groups"/>
    <property type="evidence" value="ECO:0007669"/>
    <property type="project" value="InterPro"/>
</dbReference>
<gene>
    <name evidence="6" type="ORF">DFR68_106426</name>
</gene>
<evidence type="ECO:0000313" key="6">
    <source>
        <dbReference type="EMBL" id="RDI49988.1"/>
    </source>
</evidence>
<evidence type="ECO:0000256" key="4">
    <source>
        <dbReference type="ARBA" id="ARBA00023136"/>
    </source>
</evidence>
<dbReference type="InterPro" id="IPR000537">
    <property type="entry name" value="UbiA_prenyltransferase"/>
</dbReference>
<protein>
    <submittedName>
        <fullName evidence="6">1,4-dihydroxy-2-naphthoate octaprenyltransferase</fullName>
    </submittedName>
</protein>
<feature type="transmembrane region" description="Helical" evidence="5">
    <location>
        <begin position="261"/>
        <end position="283"/>
    </location>
</feature>
<feature type="transmembrane region" description="Helical" evidence="5">
    <location>
        <begin position="295"/>
        <end position="314"/>
    </location>
</feature>
<sequence>MSATQVRSTGDRITGLFWLSKLFMYQNYFGWLLAWLLLTPAAATRPGATAAILLFLLGTVGIVTCTVALDDLVGYRNGSDGRNYSSSGKLRDPRMKPLLSGLVTEAEATAYVVFAACLAVVAGLGAFQALDWDVPLAAYLLYFVGGLASVQYSAGLRFSYHLGGAETLLCAGTAAGLLAPYLAIEQRWSAPAVLVALLLGLWLVMVSSYSNVNDADGDRRVGRRTLAAAAPPVVVKTAMVAFFAISVVLIGLLVGLGGWPWWTALTAAPVVVVHARQLVVGPLGGQWLRARRLGIVAYNLGFAGLLIPAVHLGITQGRF</sequence>
<dbReference type="Pfam" id="PF01040">
    <property type="entry name" value="UbiA"/>
    <property type="match status" value="1"/>
</dbReference>
<reference evidence="6 7" key="1">
    <citation type="submission" date="2018-07" db="EMBL/GenBank/DDBJ databases">
        <title>Genomic Encyclopedia of Type Strains, Phase IV (KMG-IV): sequencing the most valuable type-strain genomes for metagenomic binning, comparative biology and taxonomic classification.</title>
        <authorList>
            <person name="Goeker M."/>
        </authorList>
    </citation>
    <scope>NUCLEOTIDE SEQUENCE [LARGE SCALE GENOMIC DNA]</scope>
    <source>
        <strain evidence="6 7">DSM 44952</strain>
    </source>
</reference>
<comment type="caution">
    <text evidence="6">The sequence shown here is derived from an EMBL/GenBank/DDBJ whole genome shotgun (WGS) entry which is preliminary data.</text>
</comment>
<accession>A0A370H331</accession>
<dbReference type="STRING" id="1210089.GCA_001613165_05241"/>
<keyword evidence="2 5" id="KW-0812">Transmembrane</keyword>
<dbReference type="Proteomes" id="UP000255355">
    <property type="component" value="Unassembled WGS sequence"/>
</dbReference>
<dbReference type="RefSeq" id="WP_068024895.1">
    <property type="nucleotide sequence ID" value="NZ_QQAZ01000006.1"/>
</dbReference>
<proteinExistence type="predicted"/>
<feature type="transmembrane region" description="Helical" evidence="5">
    <location>
        <begin position="22"/>
        <end position="42"/>
    </location>
</feature>
<keyword evidence="3 5" id="KW-1133">Transmembrane helix</keyword>
<feature type="transmembrane region" description="Helical" evidence="5">
    <location>
        <begin position="108"/>
        <end position="130"/>
    </location>
</feature>
<evidence type="ECO:0000313" key="7">
    <source>
        <dbReference type="Proteomes" id="UP000255355"/>
    </source>
</evidence>
<feature type="transmembrane region" description="Helical" evidence="5">
    <location>
        <begin position="167"/>
        <end position="184"/>
    </location>
</feature>
<dbReference type="EMBL" id="QQAZ01000006">
    <property type="protein sequence ID" value="RDI49988.1"/>
    <property type="molecule type" value="Genomic_DNA"/>
</dbReference>
<evidence type="ECO:0000256" key="3">
    <source>
        <dbReference type="ARBA" id="ARBA00022989"/>
    </source>
</evidence>
<feature type="transmembrane region" description="Helical" evidence="5">
    <location>
        <begin position="48"/>
        <end position="69"/>
    </location>
</feature>
<dbReference type="AlphaFoldDB" id="A0A370H331"/>
<evidence type="ECO:0000256" key="2">
    <source>
        <dbReference type="ARBA" id="ARBA00022692"/>
    </source>
</evidence>
<dbReference type="OrthoDB" id="4545177at2"/>
<feature type="transmembrane region" description="Helical" evidence="5">
    <location>
        <begin position="190"/>
        <end position="212"/>
    </location>
</feature>
<comment type="subcellular location">
    <subcellularLocation>
        <location evidence="1">Membrane</location>
        <topology evidence="1">Multi-pass membrane protein</topology>
    </subcellularLocation>
</comment>
<evidence type="ECO:0000256" key="5">
    <source>
        <dbReference type="SAM" id="Phobius"/>
    </source>
</evidence>
<keyword evidence="6" id="KW-0808">Transferase</keyword>
<dbReference type="GO" id="GO:0016020">
    <property type="term" value="C:membrane"/>
    <property type="evidence" value="ECO:0007669"/>
    <property type="project" value="UniProtKB-SubCell"/>
</dbReference>
<keyword evidence="7" id="KW-1185">Reference proteome</keyword>
<evidence type="ECO:0000256" key="1">
    <source>
        <dbReference type="ARBA" id="ARBA00004141"/>
    </source>
</evidence>
<feature type="transmembrane region" description="Helical" evidence="5">
    <location>
        <begin position="233"/>
        <end position="255"/>
    </location>
</feature>
<organism evidence="6 7">
    <name type="scientific">Nocardia mexicana</name>
    <dbReference type="NCBI Taxonomy" id="279262"/>
    <lineage>
        <taxon>Bacteria</taxon>
        <taxon>Bacillati</taxon>
        <taxon>Actinomycetota</taxon>
        <taxon>Actinomycetes</taxon>
        <taxon>Mycobacteriales</taxon>
        <taxon>Nocardiaceae</taxon>
        <taxon>Nocardia</taxon>
    </lineage>
</organism>